<dbReference type="Proteomes" id="UP000289411">
    <property type="component" value="Unassembled WGS sequence"/>
</dbReference>
<protein>
    <submittedName>
        <fullName evidence="2">DUF1127 domain-containing protein</fullName>
    </submittedName>
</protein>
<dbReference type="RefSeq" id="WP_129219180.1">
    <property type="nucleotide sequence ID" value="NZ_QYBC01000008.1"/>
</dbReference>
<name>A0A4Q2RF36_9HYPH</name>
<reference evidence="2 3" key="2">
    <citation type="submission" date="2019-02" db="EMBL/GenBank/DDBJ databases">
        <title>'Lichenibacterium ramalinii' gen. nov. sp. nov., 'Lichenibacterium minor' gen. nov. sp. nov.</title>
        <authorList>
            <person name="Pankratov T."/>
        </authorList>
    </citation>
    <scope>NUCLEOTIDE SEQUENCE [LARGE SCALE GENOMIC DNA]</scope>
    <source>
        <strain evidence="2 3">RmlP001</strain>
    </source>
</reference>
<reference evidence="2 3" key="1">
    <citation type="submission" date="2018-09" db="EMBL/GenBank/DDBJ databases">
        <authorList>
            <person name="Grouzdev D.S."/>
            <person name="Krutkina M.S."/>
        </authorList>
    </citation>
    <scope>NUCLEOTIDE SEQUENCE [LARGE SCALE GENOMIC DNA]</scope>
    <source>
        <strain evidence="2 3">RmlP001</strain>
    </source>
</reference>
<dbReference type="InterPro" id="IPR009506">
    <property type="entry name" value="YjiS-like"/>
</dbReference>
<evidence type="ECO:0000313" key="3">
    <source>
        <dbReference type="Proteomes" id="UP000289411"/>
    </source>
</evidence>
<evidence type="ECO:0000259" key="1">
    <source>
        <dbReference type="Pfam" id="PF06568"/>
    </source>
</evidence>
<accession>A0A4Q2RF36</accession>
<feature type="domain" description="YjiS-like" evidence="1">
    <location>
        <begin position="9"/>
        <end position="41"/>
    </location>
</feature>
<keyword evidence="3" id="KW-1185">Reference proteome</keyword>
<comment type="caution">
    <text evidence="2">The sequence shown here is derived from an EMBL/GenBank/DDBJ whole genome shotgun (WGS) entry which is preliminary data.</text>
</comment>
<gene>
    <name evidence="2" type="ORF">D3272_10760</name>
</gene>
<organism evidence="2 3">
    <name type="scientific">Lichenibacterium ramalinae</name>
    <dbReference type="NCBI Taxonomy" id="2316527"/>
    <lineage>
        <taxon>Bacteria</taxon>
        <taxon>Pseudomonadati</taxon>
        <taxon>Pseudomonadota</taxon>
        <taxon>Alphaproteobacteria</taxon>
        <taxon>Hyphomicrobiales</taxon>
        <taxon>Lichenihabitantaceae</taxon>
        <taxon>Lichenibacterium</taxon>
    </lineage>
</organism>
<dbReference type="AlphaFoldDB" id="A0A4Q2RF36"/>
<proteinExistence type="predicted"/>
<sequence>MIKTLSIKIAAWRRYRDSVRELSRLSDRELDDLGIGRADIQALVRQSTDSEA</sequence>
<dbReference type="EMBL" id="QYBC01000008">
    <property type="protein sequence ID" value="RYB04946.1"/>
    <property type="molecule type" value="Genomic_DNA"/>
</dbReference>
<evidence type="ECO:0000313" key="2">
    <source>
        <dbReference type="EMBL" id="RYB04946.1"/>
    </source>
</evidence>
<dbReference type="Pfam" id="PF06568">
    <property type="entry name" value="YjiS-like"/>
    <property type="match status" value="1"/>
</dbReference>